<dbReference type="InterPro" id="IPR003489">
    <property type="entry name" value="RHF/RaiA"/>
</dbReference>
<evidence type="ECO:0000313" key="3">
    <source>
        <dbReference type="EMBL" id="GAA0952340.1"/>
    </source>
</evidence>
<reference evidence="4" key="1">
    <citation type="journal article" date="2019" name="Int. J. Syst. Evol. Microbiol.">
        <title>The Global Catalogue of Microorganisms (GCM) 10K type strain sequencing project: providing services to taxonomists for standard genome sequencing and annotation.</title>
        <authorList>
            <consortium name="The Broad Institute Genomics Platform"/>
            <consortium name="The Broad Institute Genome Sequencing Center for Infectious Disease"/>
            <person name="Wu L."/>
            <person name="Ma J."/>
        </authorList>
    </citation>
    <scope>NUCLEOTIDE SEQUENCE [LARGE SCALE GENOMIC DNA]</scope>
    <source>
        <strain evidence="4">JCM 10696</strain>
    </source>
</reference>
<dbReference type="RefSeq" id="WP_344241654.1">
    <property type="nucleotide sequence ID" value="NZ_BAAAHH010000012.1"/>
</dbReference>
<dbReference type="PANTHER" id="PTHR33231:SF1">
    <property type="entry name" value="30S RIBOSOMAL PROTEIN"/>
    <property type="match status" value="1"/>
</dbReference>
<name>A0ABP4BN64_9ACTN</name>
<dbReference type="Pfam" id="PF02482">
    <property type="entry name" value="Ribosomal_S30AE"/>
    <property type="match status" value="1"/>
</dbReference>
<dbReference type="InterPro" id="IPR032528">
    <property type="entry name" value="Ribosom_S30AE_C"/>
</dbReference>
<dbReference type="InterPro" id="IPR038416">
    <property type="entry name" value="Ribosom_S30AE_C_sf"/>
</dbReference>
<evidence type="ECO:0000256" key="1">
    <source>
        <dbReference type="ARBA" id="ARBA00022845"/>
    </source>
</evidence>
<evidence type="ECO:0000313" key="4">
    <source>
        <dbReference type="Proteomes" id="UP001500665"/>
    </source>
</evidence>
<keyword evidence="1" id="KW-0810">Translation regulation</keyword>
<dbReference type="Proteomes" id="UP001500665">
    <property type="component" value="Unassembled WGS sequence"/>
</dbReference>
<comment type="caution">
    <text evidence="3">The sequence shown here is derived from an EMBL/GenBank/DDBJ whole genome shotgun (WGS) entry which is preliminary data.</text>
</comment>
<proteinExistence type="predicted"/>
<dbReference type="SUPFAM" id="SSF69754">
    <property type="entry name" value="Ribosome binding protein Y (YfiA homologue)"/>
    <property type="match status" value="1"/>
</dbReference>
<dbReference type="InterPro" id="IPR050574">
    <property type="entry name" value="HPF/YfiA_ribosome-assoc"/>
</dbReference>
<evidence type="ECO:0000259" key="2">
    <source>
        <dbReference type="Pfam" id="PF16321"/>
    </source>
</evidence>
<feature type="domain" description="Sigma 54 modulation/S30EA ribosomal protein C-terminal" evidence="2">
    <location>
        <begin position="131"/>
        <end position="181"/>
    </location>
</feature>
<dbReference type="Pfam" id="PF16321">
    <property type="entry name" value="Ribosom_S30AE_C"/>
    <property type="match status" value="2"/>
</dbReference>
<dbReference type="Gene3D" id="3.30.160.100">
    <property type="entry name" value="Ribosome hibernation promotion factor-like"/>
    <property type="match status" value="1"/>
</dbReference>
<dbReference type="Gene3D" id="3.30.505.50">
    <property type="entry name" value="Sigma 54 modulation/S30EA ribosomal protein, C-terminal domain"/>
    <property type="match status" value="2"/>
</dbReference>
<keyword evidence="4" id="KW-1185">Reference proteome</keyword>
<dbReference type="PANTHER" id="PTHR33231">
    <property type="entry name" value="30S RIBOSOMAL PROTEIN"/>
    <property type="match status" value="1"/>
</dbReference>
<protein>
    <submittedName>
        <fullName evidence="3">HPF/RaiA family ribosome-associated protein</fullName>
    </submittedName>
</protein>
<accession>A0ABP4BN64</accession>
<dbReference type="InterPro" id="IPR036567">
    <property type="entry name" value="RHF-like"/>
</dbReference>
<gene>
    <name evidence="3" type="ORF">GCM10009550_32960</name>
</gene>
<feature type="domain" description="Sigma 54 modulation/S30EA ribosomal protein C-terminal" evidence="2">
    <location>
        <begin position="206"/>
        <end position="251"/>
    </location>
</feature>
<organism evidence="3 4">
    <name type="scientific">Actinocorallia libanotica</name>
    <dbReference type="NCBI Taxonomy" id="46162"/>
    <lineage>
        <taxon>Bacteria</taxon>
        <taxon>Bacillati</taxon>
        <taxon>Actinomycetota</taxon>
        <taxon>Actinomycetes</taxon>
        <taxon>Streptosporangiales</taxon>
        <taxon>Thermomonosporaceae</taxon>
        <taxon>Actinocorallia</taxon>
    </lineage>
</organism>
<sequence length="256" mass="28914">MTRTIPQVKTQAGGNVPQELLDRAKEKIEKLSGRAPEPVLAARVRLTMGPDPERPALAQANLDVNGRIIRVQTAASTMSEAVDILEDRMAERLRRVARHWEAVRGGQPRPREWRHNAEPTQRPAYYPRPMEDRQVIRHKSYELPSATPDEAAFDMEALDYDFHLFTDVATGQDSVLYRHADAYRMAQTDPKPRRESTAIDLTVSPHPAPRITVREAIERLEATGLPFTFFADAETGRGNVLYHRYDGHYGLITPAG</sequence>
<dbReference type="EMBL" id="BAAAHH010000012">
    <property type="protein sequence ID" value="GAA0952340.1"/>
    <property type="molecule type" value="Genomic_DNA"/>
</dbReference>